<sequence length="325" mass="35702">MAQIVQYPISNIQYPISNQLLKPSFINFLFLFKFSPLLSRLFPSSFCFFSILFIHLFLSACAPISETGKDPAPNPDISFSVTAVASSVEFEVSSIPAVTDVGAVIRLAAEAVPTKAEAQESKGYVSLSIDADSTRKFSISQHYGSDFTDGLTLADVLSPNTSYKLYLFMPSEIDLAQTKIKGGEIKEDRIEVSFTTVSLPAEGDAKWLSSNGKCVEGVDTLYFMQAQQGVAVCYFYLNFEPAFVDVSVKNGNLIHNIGIYSTTSASGANFNFVYGPTFGYTSNSKNHYFYWMGADKVRILEQTVEKSITTQSGDSIIVSIPVTRY</sequence>
<reference evidence="1 2" key="1">
    <citation type="submission" date="2023-04" db="EMBL/GenBank/DDBJ databases">
        <title>Spirochaete genome identified in red abalone sample constitutes a novel genus.</title>
        <authorList>
            <person name="Sharma S.P."/>
            <person name="Purcell C.M."/>
            <person name="Hyde J.R."/>
            <person name="Severin A.J."/>
        </authorList>
    </citation>
    <scope>NUCLEOTIDE SEQUENCE [LARGE SCALE GENOMIC DNA]</scope>
    <source>
        <strain evidence="1 2">SP-2023</strain>
    </source>
</reference>
<evidence type="ECO:0008006" key="3">
    <source>
        <dbReference type="Google" id="ProtNLM"/>
    </source>
</evidence>
<evidence type="ECO:0000313" key="1">
    <source>
        <dbReference type="EMBL" id="WGK69372.1"/>
    </source>
</evidence>
<organism evidence="1 2">
    <name type="scientific">Candidatus Haliotispira prima</name>
    <dbReference type="NCBI Taxonomy" id="3034016"/>
    <lineage>
        <taxon>Bacteria</taxon>
        <taxon>Pseudomonadati</taxon>
        <taxon>Spirochaetota</taxon>
        <taxon>Spirochaetia</taxon>
        <taxon>Spirochaetales</taxon>
        <taxon>Spirochaetaceae</taxon>
        <taxon>Candidatus Haliotispira</taxon>
    </lineage>
</organism>
<keyword evidence="2" id="KW-1185">Reference proteome</keyword>
<accession>A0ABY8MH84</accession>
<dbReference type="EMBL" id="CP123443">
    <property type="protein sequence ID" value="WGK69372.1"/>
    <property type="molecule type" value="Genomic_DNA"/>
</dbReference>
<name>A0ABY8MH84_9SPIO</name>
<evidence type="ECO:0000313" key="2">
    <source>
        <dbReference type="Proteomes" id="UP001228690"/>
    </source>
</evidence>
<gene>
    <name evidence="1" type="ORF">P0082_00515</name>
</gene>
<protein>
    <recommendedName>
        <fullName evidence="3">DUF4382 domain-containing protein</fullName>
    </recommendedName>
</protein>
<dbReference type="Proteomes" id="UP001228690">
    <property type="component" value="Chromosome"/>
</dbReference>
<dbReference type="RefSeq" id="WP_326927555.1">
    <property type="nucleotide sequence ID" value="NZ_CP123443.1"/>
</dbReference>
<proteinExistence type="predicted"/>